<dbReference type="RefSeq" id="WP_073206490.1">
    <property type="nucleotide sequence ID" value="NZ_FRBD01000006.1"/>
</dbReference>
<organism evidence="1 2">
    <name type="scientific">Xylanibacter ruminicola</name>
    <name type="common">Prevotella ruminicola</name>
    <dbReference type="NCBI Taxonomy" id="839"/>
    <lineage>
        <taxon>Bacteria</taxon>
        <taxon>Pseudomonadati</taxon>
        <taxon>Bacteroidota</taxon>
        <taxon>Bacteroidia</taxon>
        <taxon>Bacteroidales</taxon>
        <taxon>Prevotellaceae</taxon>
        <taxon>Xylanibacter</taxon>
    </lineage>
</organism>
<evidence type="ECO:0000313" key="1">
    <source>
        <dbReference type="EMBL" id="SHK56935.1"/>
    </source>
</evidence>
<dbReference type="AlphaFoldDB" id="A0A1M6TIX7"/>
<dbReference type="InterPro" id="IPR027417">
    <property type="entry name" value="P-loop_NTPase"/>
</dbReference>
<reference evidence="1 2" key="1">
    <citation type="submission" date="2016-11" db="EMBL/GenBank/DDBJ databases">
        <authorList>
            <person name="Jaros S."/>
            <person name="Januszkiewicz K."/>
            <person name="Wedrychowicz H."/>
        </authorList>
    </citation>
    <scope>NUCLEOTIDE SEQUENCE [LARGE SCALE GENOMIC DNA]</scope>
    <source>
        <strain evidence="1 2">KHT3</strain>
    </source>
</reference>
<dbReference type="SUPFAM" id="SSF53795">
    <property type="entry name" value="PEP carboxykinase-like"/>
    <property type="match status" value="1"/>
</dbReference>
<proteinExistence type="predicted"/>
<evidence type="ECO:0000313" key="2">
    <source>
        <dbReference type="Proteomes" id="UP000184130"/>
    </source>
</evidence>
<gene>
    <name evidence="1" type="ORF">SAMN05216463_10642</name>
</gene>
<accession>A0A1M6TIX7</accession>
<sequence length="285" mass="32191">MHEYYFANYRLLVDDAINNDEYMDYLAGFSQAMPATHTFTLHLGDEAQLGPLFAEAILHPIVCTTDRFNIHDTQDSWTFLSNMDDEVARRIGKFVLICARDYSEMTLYVSQRIPMSSAIRAACEAGMTMRDGMPLHAALVEKDGYGVVFLGPSGMGKSTQAKLWVEHQGADFIIGDRPGLRRIDGQWIGFGMPWDGKDGIKQQKQVPIRALISLEQAPENSIRRLTKQEAMIVLLNQVMMPMWDDAAMALLTPLMGQLATEIPFYHLKNLPNREATELTRNTIMQ</sequence>
<dbReference type="OrthoDB" id="384098at2"/>
<dbReference type="EMBL" id="FRBD01000006">
    <property type="protein sequence ID" value="SHK56935.1"/>
    <property type="molecule type" value="Genomic_DNA"/>
</dbReference>
<name>A0A1M6TIX7_XYLRU</name>
<protein>
    <recommendedName>
        <fullName evidence="3">Hpr(Ser) kinase/phosphatase</fullName>
    </recommendedName>
</protein>
<dbReference type="Gene3D" id="3.40.50.300">
    <property type="entry name" value="P-loop containing nucleotide triphosphate hydrolases"/>
    <property type="match status" value="1"/>
</dbReference>
<evidence type="ECO:0008006" key="3">
    <source>
        <dbReference type="Google" id="ProtNLM"/>
    </source>
</evidence>
<dbReference type="Proteomes" id="UP000184130">
    <property type="component" value="Unassembled WGS sequence"/>
</dbReference>